<dbReference type="NCBIfam" id="TIGR00654">
    <property type="entry name" value="PhzF_family"/>
    <property type="match status" value="1"/>
</dbReference>
<keyword evidence="5" id="KW-1185">Reference proteome</keyword>
<dbReference type="AlphaFoldDB" id="S8CYY2"/>
<dbReference type="OrthoDB" id="75169at2759"/>
<gene>
    <name evidence="4" type="ORF">M569_04514</name>
</gene>
<evidence type="ECO:0000313" key="5">
    <source>
        <dbReference type="Proteomes" id="UP000015453"/>
    </source>
</evidence>
<sequence>MAKAAVRYCVIDAFTDSAFKGNPAAVCLLEEEKDDEWLQAVAREFNLSETCFLTRLNGSRFALRWFTPTREVELCGHATLAASHFLFSYGLAEESDRVEFSTLSGTLTARRIPSNNDRFLIQLHFPASSVVEYNGDDTSYVSKCLNGASFDEIHSTLPTQDILVLLPSYDAVCKLEPNLDEIKKCSGRGLIVTAVATSEFDFCSRFFCPKFGINEDPVCGSAHCALAVYWSRKLGKSHLIAYQASARSGVLYLDVDEEKSTVVLRGEAVTVMEGSVLV</sequence>
<dbReference type="Pfam" id="PF02567">
    <property type="entry name" value="PhzC-PhzF"/>
    <property type="match status" value="1"/>
</dbReference>
<dbReference type="GO" id="GO:0005737">
    <property type="term" value="C:cytoplasm"/>
    <property type="evidence" value="ECO:0007669"/>
    <property type="project" value="TreeGrafter"/>
</dbReference>
<dbReference type="PANTHER" id="PTHR13774">
    <property type="entry name" value="PHENAZINE BIOSYNTHESIS PROTEIN"/>
    <property type="match status" value="1"/>
</dbReference>
<protein>
    <submittedName>
        <fullName evidence="4">Uncharacterized protein</fullName>
    </submittedName>
</protein>
<dbReference type="Proteomes" id="UP000015453">
    <property type="component" value="Unassembled WGS sequence"/>
</dbReference>
<dbReference type="PIRSF" id="PIRSF016184">
    <property type="entry name" value="PhzC_PhzF"/>
    <property type="match status" value="1"/>
</dbReference>
<feature type="active site" evidence="3">
    <location>
        <position position="49"/>
    </location>
</feature>
<dbReference type="InterPro" id="IPR003719">
    <property type="entry name" value="Phenazine_PhzF-like"/>
</dbReference>
<reference evidence="4 5" key="1">
    <citation type="journal article" date="2013" name="BMC Genomics">
        <title>The miniature genome of a carnivorous plant Genlisea aurea contains a low number of genes and short non-coding sequences.</title>
        <authorList>
            <person name="Leushkin E.V."/>
            <person name="Sutormin R.A."/>
            <person name="Nabieva E.R."/>
            <person name="Penin A.A."/>
            <person name="Kondrashov A.S."/>
            <person name="Logacheva M.D."/>
        </authorList>
    </citation>
    <scope>NUCLEOTIDE SEQUENCE [LARGE SCALE GENOMIC DNA]</scope>
</reference>
<comment type="caution">
    <text evidence="4">The sequence shown here is derived from an EMBL/GenBank/DDBJ whole genome shotgun (WGS) entry which is preliminary data.</text>
</comment>
<evidence type="ECO:0000256" key="2">
    <source>
        <dbReference type="ARBA" id="ARBA00023235"/>
    </source>
</evidence>
<dbReference type="PANTHER" id="PTHR13774:SF17">
    <property type="entry name" value="PHENAZINE BIOSYNTHESIS-LIKE DOMAIN-CONTAINING PROTEIN"/>
    <property type="match status" value="1"/>
</dbReference>
<evidence type="ECO:0000256" key="3">
    <source>
        <dbReference type="PIRSR" id="PIRSR016184-1"/>
    </source>
</evidence>
<dbReference type="EMBL" id="AUSU01001760">
    <property type="protein sequence ID" value="EPS70246.1"/>
    <property type="molecule type" value="Genomic_DNA"/>
</dbReference>
<evidence type="ECO:0000256" key="1">
    <source>
        <dbReference type="ARBA" id="ARBA00008270"/>
    </source>
</evidence>
<dbReference type="SUPFAM" id="SSF54506">
    <property type="entry name" value="Diaminopimelate epimerase-like"/>
    <property type="match status" value="1"/>
</dbReference>
<keyword evidence="2" id="KW-0413">Isomerase</keyword>
<comment type="similarity">
    <text evidence="1">Belongs to the PhzF family.</text>
</comment>
<accession>S8CYY2</accession>
<proteinExistence type="inferred from homology"/>
<dbReference type="GO" id="GO:0016853">
    <property type="term" value="F:isomerase activity"/>
    <property type="evidence" value="ECO:0007669"/>
    <property type="project" value="UniProtKB-KW"/>
</dbReference>
<evidence type="ECO:0000313" key="4">
    <source>
        <dbReference type="EMBL" id="EPS70246.1"/>
    </source>
</evidence>
<name>S8CYY2_9LAMI</name>
<dbReference type="Gene3D" id="3.10.310.10">
    <property type="entry name" value="Diaminopimelate Epimerase, Chain A, domain 1"/>
    <property type="match status" value="2"/>
</dbReference>
<organism evidence="4 5">
    <name type="scientific">Genlisea aurea</name>
    <dbReference type="NCBI Taxonomy" id="192259"/>
    <lineage>
        <taxon>Eukaryota</taxon>
        <taxon>Viridiplantae</taxon>
        <taxon>Streptophyta</taxon>
        <taxon>Embryophyta</taxon>
        <taxon>Tracheophyta</taxon>
        <taxon>Spermatophyta</taxon>
        <taxon>Magnoliopsida</taxon>
        <taxon>eudicotyledons</taxon>
        <taxon>Gunneridae</taxon>
        <taxon>Pentapetalae</taxon>
        <taxon>asterids</taxon>
        <taxon>lamiids</taxon>
        <taxon>Lamiales</taxon>
        <taxon>Lentibulariaceae</taxon>
        <taxon>Genlisea</taxon>
    </lineage>
</organism>